<dbReference type="InterPro" id="IPR022263">
    <property type="entry name" value="KxYKxGKxW"/>
</dbReference>
<dbReference type="InterPro" id="IPR019931">
    <property type="entry name" value="LPXTG_anchor"/>
</dbReference>
<feature type="compositionally biased region" description="Low complexity" evidence="5">
    <location>
        <begin position="152"/>
        <end position="175"/>
    </location>
</feature>
<evidence type="ECO:0000256" key="5">
    <source>
        <dbReference type="SAM" id="MobiDB-lite"/>
    </source>
</evidence>
<feature type="region of interest" description="Disordered" evidence="5">
    <location>
        <begin position="70"/>
        <end position="176"/>
    </location>
</feature>
<keyword evidence="6" id="KW-0472">Membrane</keyword>
<dbReference type="NCBIfam" id="TIGR01167">
    <property type="entry name" value="LPXTG_anchor"/>
    <property type="match status" value="1"/>
</dbReference>
<keyword evidence="9" id="KW-1185">Reference proteome</keyword>
<name>A0ABX1KYR9_9LACO</name>
<protein>
    <submittedName>
        <fullName evidence="8">KxYKxGKxW signal peptide domain-containing protein</fullName>
    </submittedName>
</protein>
<feature type="transmembrane region" description="Helical" evidence="6">
    <location>
        <begin position="43"/>
        <end position="63"/>
    </location>
</feature>
<reference evidence="8 9" key="1">
    <citation type="submission" date="2020-04" db="EMBL/GenBank/DDBJ databases">
        <title>A novel species of genus Lactobacillus that was isolated from fermented food Zha-chili.</title>
        <authorList>
            <person name="Zhang Z."/>
        </authorList>
    </citation>
    <scope>NUCLEOTIDE SEQUENCE [LARGE SCALE GENOMIC DNA]</scope>
    <source>
        <strain evidence="9">HBUAS51383</strain>
    </source>
</reference>
<keyword evidence="6" id="KW-1133">Transmembrane helix</keyword>
<accession>A0ABX1KYR9</accession>
<feature type="compositionally biased region" description="Low complexity" evidence="5">
    <location>
        <begin position="70"/>
        <end position="86"/>
    </location>
</feature>
<evidence type="ECO:0000256" key="1">
    <source>
        <dbReference type="ARBA" id="ARBA00022512"/>
    </source>
</evidence>
<proteinExistence type="predicted"/>
<feature type="domain" description="Gram-positive cocci surface proteins LPxTG" evidence="7">
    <location>
        <begin position="457"/>
        <end position="494"/>
    </location>
</feature>
<feature type="compositionally biased region" description="Low complexity" evidence="5">
    <location>
        <begin position="119"/>
        <end position="131"/>
    </location>
</feature>
<feature type="compositionally biased region" description="Low complexity" evidence="5">
    <location>
        <begin position="336"/>
        <end position="371"/>
    </location>
</feature>
<evidence type="ECO:0000256" key="2">
    <source>
        <dbReference type="ARBA" id="ARBA00022525"/>
    </source>
</evidence>
<gene>
    <name evidence="8" type="ORF">HC026_09175</name>
</gene>
<organism evidence="8 9">
    <name type="scientific">Secundilactobacillus angelensis</name>
    <dbReference type="NCBI Taxonomy" id="2722706"/>
    <lineage>
        <taxon>Bacteria</taxon>
        <taxon>Bacillati</taxon>
        <taxon>Bacillota</taxon>
        <taxon>Bacilli</taxon>
        <taxon>Lactobacillales</taxon>
        <taxon>Lactobacillaceae</taxon>
        <taxon>Secundilactobacillus</taxon>
    </lineage>
</organism>
<evidence type="ECO:0000256" key="3">
    <source>
        <dbReference type="ARBA" id="ARBA00022729"/>
    </source>
</evidence>
<dbReference type="Proteomes" id="UP000763447">
    <property type="component" value="Unassembled WGS sequence"/>
</dbReference>
<dbReference type="NCBIfam" id="TIGR03715">
    <property type="entry name" value="KxYKxGKxW"/>
    <property type="match status" value="1"/>
</dbReference>
<dbReference type="Pfam" id="PF19258">
    <property type="entry name" value="KxYKxGKxW_sig"/>
    <property type="match status" value="1"/>
</dbReference>
<keyword evidence="2" id="KW-0964">Secreted</keyword>
<feature type="compositionally biased region" description="Polar residues" evidence="5">
    <location>
        <begin position="132"/>
        <end position="151"/>
    </location>
</feature>
<evidence type="ECO:0000313" key="8">
    <source>
        <dbReference type="EMBL" id="NLR19081.1"/>
    </source>
</evidence>
<dbReference type="EMBL" id="JAAXLJ010000017">
    <property type="protein sequence ID" value="NLR19081.1"/>
    <property type="molecule type" value="Genomic_DNA"/>
</dbReference>
<evidence type="ECO:0000256" key="6">
    <source>
        <dbReference type="SAM" id="Phobius"/>
    </source>
</evidence>
<feature type="region of interest" description="Disordered" evidence="5">
    <location>
        <begin position="329"/>
        <end position="465"/>
    </location>
</feature>
<keyword evidence="3" id="KW-0732">Signal</keyword>
<feature type="compositionally biased region" description="Polar residues" evidence="5">
    <location>
        <begin position="386"/>
        <end position="465"/>
    </location>
</feature>
<feature type="transmembrane region" description="Helical" evidence="6">
    <location>
        <begin position="468"/>
        <end position="486"/>
    </location>
</feature>
<evidence type="ECO:0000313" key="9">
    <source>
        <dbReference type="Proteomes" id="UP000763447"/>
    </source>
</evidence>
<keyword evidence="4" id="KW-0572">Peptidoglycan-anchor</keyword>
<keyword evidence="6" id="KW-0812">Transmembrane</keyword>
<evidence type="ECO:0000256" key="4">
    <source>
        <dbReference type="ARBA" id="ARBA00023088"/>
    </source>
</evidence>
<dbReference type="PROSITE" id="PS50847">
    <property type="entry name" value="GRAM_POS_ANCHORING"/>
    <property type="match status" value="1"/>
</dbReference>
<sequence length="494" mass="50297">MLQSYKIDNLLNETDLLEGIIMYKSSNYEAKTHFKMYKKGRQWLVAGVTVMALGLGALGVSSVSASAASAETPATSAPATTAVVSESETDQSSNAQDGTGTATDPATTPVDGQVKEVSDSSNSQQSGNNSQTPQTKAQNAAISDPSSNDDQTTPTTAEHQVTTTVKTTSGDTLSTQTGTDKIVANVNNQGVDKGIVASVDTANTKYTTVTDTIPNGYTLTGIKIETATKDNSTLTTITYDLLTQKGDILFTGLNPDTGKAETVDLADTSTPADLRAAVITTVNGIISHNGNVYTVSFAKSLGDDIALGGFTLEKLPGSAVITYIVTGQPATGGNSGETSNTGNPTPVTPTDDSTTATTPTTPNDSSTTVTAPAENKGFTEAASTKPADNSGSTAGSHTTSEKATANNPVASGSDTNSGSNNASATPAISNGTNAGTATDDSSTTQTPVTNQAKASTLPQTNEDSTSQAGALLGMSILASLAGLFGISRRRKEQQ</sequence>
<comment type="caution">
    <text evidence="8">The sequence shown here is derived from an EMBL/GenBank/DDBJ whole genome shotgun (WGS) entry which is preliminary data.</text>
</comment>
<evidence type="ECO:0000259" key="7">
    <source>
        <dbReference type="PROSITE" id="PS50847"/>
    </source>
</evidence>
<feature type="compositionally biased region" description="Low complexity" evidence="5">
    <location>
        <begin position="97"/>
        <end position="109"/>
    </location>
</feature>
<keyword evidence="1" id="KW-0134">Cell wall</keyword>